<feature type="compositionally biased region" description="Basic and acidic residues" evidence="3">
    <location>
        <begin position="411"/>
        <end position="428"/>
    </location>
</feature>
<evidence type="ECO:0000256" key="1">
    <source>
        <dbReference type="ARBA" id="ARBA00022884"/>
    </source>
</evidence>
<feature type="domain" description="RRM" evidence="4">
    <location>
        <begin position="499"/>
        <end position="569"/>
    </location>
</feature>
<gene>
    <name evidence="6" type="ORF">QC763_306790</name>
</gene>
<dbReference type="Proteomes" id="UP001326199">
    <property type="component" value="Unassembled WGS sequence"/>
</dbReference>
<organism evidence="6 7">
    <name type="scientific">Podospora pseudopauciseta</name>
    <dbReference type="NCBI Taxonomy" id="2093780"/>
    <lineage>
        <taxon>Eukaryota</taxon>
        <taxon>Fungi</taxon>
        <taxon>Dikarya</taxon>
        <taxon>Ascomycota</taxon>
        <taxon>Pezizomycotina</taxon>
        <taxon>Sordariomycetes</taxon>
        <taxon>Sordariomycetidae</taxon>
        <taxon>Sordariales</taxon>
        <taxon>Podosporaceae</taxon>
        <taxon>Podospora</taxon>
    </lineage>
</organism>
<dbReference type="SUPFAM" id="SSF54928">
    <property type="entry name" value="RNA-binding domain, RBD"/>
    <property type="match status" value="1"/>
</dbReference>
<dbReference type="EMBL" id="JAFFHB010000004">
    <property type="protein sequence ID" value="KAK4667167.1"/>
    <property type="molecule type" value="Genomic_DNA"/>
</dbReference>
<feature type="compositionally biased region" description="Low complexity" evidence="3">
    <location>
        <begin position="228"/>
        <end position="238"/>
    </location>
</feature>
<dbReference type="Pfam" id="PF00076">
    <property type="entry name" value="RRM_1"/>
    <property type="match status" value="1"/>
</dbReference>
<dbReference type="RefSeq" id="XP_062767133.1">
    <property type="nucleotide sequence ID" value="XM_062911124.1"/>
</dbReference>
<proteinExistence type="predicted"/>
<feature type="compositionally biased region" description="Polar residues" evidence="3">
    <location>
        <begin position="206"/>
        <end position="215"/>
    </location>
</feature>
<dbReference type="SMART" id="SM00582">
    <property type="entry name" value="RPR"/>
    <property type="match status" value="1"/>
</dbReference>
<dbReference type="InterPro" id="IPR000504">
    <property type="entry name" value="RRM_dom"/>
</dbReference>
<dbReference type="PANTHER" id="PTHR23140:SF4">
    <property type="entry name" value="PROTEIN CBR-NRD-1"/>
    <property type="match status" value="1"/>
</dbReference>
<feature type="compositionally biased region" description="Polar residues" evidence="3">
    <location>
        <begin position="155"/>
        <end position="164"/>
    </location>
</feature>
<dbReference type="SMART" id="SM00360">
    <property type="entry name" value="RRM"/>
    <property type="match status" value="1"/>
</dbReference>
<dbReference type="Gene3D" id="3.30.70.330">
    <property type="match status" value="1"/>
</dbReference>
<feature type="compositionally biased region" description="Gly residues" evidence="3">
    <location>
        <begin position="661"/>
        <end position="677"/>
    </location>
</feature>
<dbReference type="InterPro" id="IPR035979">
    <property type="entry name" value="RBD_domain_sf"/>
</dbReference>
<dbReference type="Gene3D" id="1.25.40.90">
    <property type="match status" value="1"/>
</dbReference>
<feature type="region of interest" description="Disordered" evidence="3">
    <location>
        <begin position="627"/>
        <end position="733"/>
    </location>
</feature>
<dbReference type="InterPro" id="IPR006569">
    <property type="entry name" value="CID_dom"/>
</dbReference>
<evidence type="ECO:0000313" key="6">
    <source>
        <dbReference type="EMBL" id="KAK4667167.1"/>
    </source>
</evidence>
<sequence>MTSSPVAELEAGLQALLSLKAPGVSGSRISNLTALCVNNPQSESVIVQKFYTHLKKTPGTHKLGVLYVVDQVAREWLKKAKALGQFPINSSAQDGTYAAGVHRLTELMPTLMNDSISAAPEDQKDKIKKLLDIWEKGETFPAAMVSSWREKLNAPQPTLQSTTPPGSPPPNLMASLGIGSKPPAPPATQSNPLNILETLANLARQNAPSTQSNHSAGPVPAPAPPAAPVQAPVQAPAPTAAPAPAPLPAALYGILGSQPGNSAMQPAAPPVNMSTLPHAFPPPMAAPQPAHFPPPAAPPVLNGAANPAANPAAVQLLSALLAQGVPVEQIASVMQLMTQNTAATGSPAVPQTGFPQPPQAAYPGYPAPPVSAGPGPAPWEAPRHAADSRDRNGYHSPGRVPRGRSRSRSPGRWDARDSPRSRRNDRGGFDYNRPASPNRGYNDDRGYRQRSPQGRRGSPSDNFSRQQQQQQQGPPQPNGEKWVDHDPTVPPGHFKVLSRTLFVGGVMVSEPELREIFSRFGEVQSAIVHKEKRHAFVKMYYRKDAEKAKAAMSEGGARGNELRTKWGVGFGPRDCSDYGTGISVIPIQKLTEADRKWVLTAPYGGSGGRPIVTGMVVEEPDIEIGAGVSSKAISRRMQTDKGGSHGPKSSRREEDHHHDGGYQGGGGGGGGRGGWGGGKKDRGGRGGGFDGKRGSHGGNGNQQNGDDPIVMELPPGIQMSRNGPVFQGFNGGY</sequence>
<reference evidence="6 7" key="1">
    <citation type="journal article" date="2023" name="bioRxiv">
        <title>High-quality genome assemblies of four members of thePodospora anserinaspecies complex.</title>
        <authorList>
            <person name="Ament-Velasquez S.L."/>
            <person name="Vogan A.A."/>
            <person name="Wallerman O."/>
            <person name="Hartmann F."/>
            <person name="Gautier V."/>
            <person name="Silar P."/>
            <person name="Giraud T."/>
            <person name="Johannesson H."/>
        </authorList>
    </citation>
    <scope>NUCLEOTIDE SEQUENCE [LARGE SCALE GENOMIC DNA]</scope>
    <source>
        <strain evidence="6 7">CBS 411.78</strain>
    </source>
</reference>
<evidence type="ECO:0000259" key="5">
    <source>
        <dbReference type="PROSITE" id="PS51391"/>
    </source>
</evidence>
<feature type="compositionally biased region" description="Pro residues" evidence="3">
    <location>
        <begin position="355"/>
        <end position="379"/>
    </location>
</feature>
<evidence type="ECO:0000259" key="4">
    <source>
        <dbReference type="PROSITE" id="PS50102"/>
    </source>
</evidence>
<feature type="region of interest" description="Disordered" evidence="3">
    <location>
        <begin position="151"/>
        <end position="191"/>
    </location>
</feature>
<feature type="region of interest" description="Disordered" evidence="3">
    <location>
        <begin position="206"/>
        <end position="240"/>
    </location>
</feature>
<keyword evidence="7" id="KW-1185">Reference proteome</keyword>
<feature type="region of interest" description="Disordered" evidence="3">
    <location>
        <begin position="344"/>
        <end position="490"/>
    </location>
</feature>
<evidence type="ECO:0000256" key="3">
    <source>
        <dbReference type="SAM" id="MobiDB-lite"/>
    </source>
</evidence>
<evidence type="ECO:0008006" key="8">
    <source>
        <dbReference type="Google" id="ProtNLM"/>
    </source>
</evidence>
<dbReference type="InterPro" id="IPR008942">
    <property type="entry name" value="ENTH_VHS"/>
</dbReference>
<name>A0ABR0HH19_9PEZI</name>
<evidence type="ECO:0000256" key="2">
    <source>
        <dbReference type="PROSITE-ProRule" id="PRU00176"/>
    </source>
</evidence>
<accession>A0ABR0HH19</accession>
<feature type="domain" description="CID" evidence="5">
    <location>
        <begin position="1"/>
        <end position="156"/>
    </location>
</feature>
<evidence type="ECO:0000313" key="7">
    <source>
        <dbReference type="Proteomes" id="UP001326199"/>
    </source>
</evidence>
<dbReference type="Pfam" id="PF04818">
    <property type="entry name" value="CID"/>
    <property type="match status" value="1"/>
</dbReference>
<feature type="compositionally biased region" description="Basic and acidic residues" evidence="3">
    <location>
        <begin position="381"/>
        <end position="393"/>
    </location>
</feature>
<keyword evidence="1 2" id="KW-0694">RNA-binding</keyword>
<dbReference type="InterPro" id="IPR048892">
    <property type="entry name" value="Nrd1_Seb1_dom2"/>
</dbReference>
<dbReference type="PANTHER" id="PTHR23140">
    <property type="entry name" value="RNA PROCESSING PROTEIN LD23810P"/>
    <property type="match status" value="1"/>
</dbReference>
<dbReference type="PROSITE" id="PS51391">
    <property type="entry name" value="CID"/>
    <property type="match status" value="1"/>
</dbReference>
<dbReference type="CDD" id="cd16984">
    <property type="entry name" value="CID_Nrd1_like"/>
    <property type="match status" value="1"/>
</dbReference>
<feature type="compositionally biased region" description="Basic and acidic residues" evidence="3">
    <location>
        <begin position="650"/>
        <end position="660"/>
    </location>
</feature>
<dbReference type="Pfam" id="PF21380">
    <property type="entry name" value="Nrd1-Seb1_dom2"/>
    <property type="match status" value="1"/>
</dbReference>
<dbReference type="InterPro" id="IPR051485">
    <property type="entry name" value="SR-CTD_assoc_factor"/>
</dbReference>
<comment type="caution">
    <text evidence="6">The sequence shown here is derived from an EMBL/GenBank/DDBJ whole genome shotgun (WGS) entry which is preliminary data.</text>
</comment>
<protein>
    <recommendedName>
        <fullName evidence="8">Rpb7-binding protein</fullName>
    </recommendedName>
</protein>
<dbReference type="GeneID" id="87931467"/>
<dbReference type="SUPFAM" id="SSF48464">
    <property type="entry name" value="ENTH/VHS domain"/>
    <property type="match status" value="1"/>
</dbReference>
<dbReference type="PROSITE" id="PS50102">
    <property type="entry name" value="RRM"/>
    <property type="match status" value="1"/>
</dbReference>
<dbReference type="InterPro" id="IPR012677">
    <property type="entry name" value="Nucleotide-bd_a/b_plait_sf"/>
</dbReference>